<dbReference type="CDD" id="cd11362">
    <property type="entry name" value="RNase_PH_bact"/>
    <property type="match status" value="1"/>
</dbReference>
<dbReference type="InterPro" id="IPR018336">
    <property type="entry name" value="RNase_PH_CS"/>
</dbReference>
<keyword evidence="5" id="KW-0694">RNA-binding</keyword>
<name>A0A170Q975_9ZZZZ</name>
<dbReference type="InterPro" id="IPR020568">
    <property type="entry name" value="Ribosomal_Su5_D2-typ_SF"/>
</dbReference>
<comment type="similarity">
    <text evidence="1">Belongs to the RNase PH family.</text>
</comment>
<dbReference type="FunFam" id="3.30.230.70:FF:000003">
    <property type="entry name" value="Ribonuclease PH"/>
    <property type="match status" value="1"/>
</dbReference>
<dbReference type="EMBL" id="FAXA01000040">
    <property type="protein sequence ID" value="CUV01307.1"/>
    <property type="molecule type" value="Genomic_DNA"/>
</dbReference>
<evidence type="ECO:0000256" key="5">
    <source>
        <dbReference type="ARBA" id="ARBA00022884"/>
    </source>
</evidence>
<evidence type="ECO:0000259" key="8">
    <source>
        <dbReference type="Pfam" id="PF03725"/>
    </source>
</evidence>
<dbReference type="InterPro" id="IPR001247">
    <property type="entry name" value="ExoRNase_PH_dom1"/>
</dbReference>
<feature type="region of interest" description="Disordered" evidence="6">
    <location>
        <begin position="73"/>
        <end position="92"/>
    </location>
</feature>
<evidence type="ECO:0000256" key="2">
    <source>
        <dbReference type="ARBA" id="ARBA00022552"/>
    </source>
</evidence>
<evidence type="ECO:0000256" key="6">
    <source>
        <dbReference type="SAM" id="MobiDB-lite"/>
    </source>
</evidence>
<dbReference type="EC" id="2.7.7.56" evidence="9"/>
<feature type="domain" description="Exoribonuclease phosphorolytic" evidence="7">
    <location>
        <begin position="14"/>
        <end position="144"/>
    </location>
</feature>
<keyword evidence="9" id="KW-0548">Nucleotidyltransferase</keyword>
<dbReference type="PANTHER" id="PTHR11953:SF0">
    <property type="entry name" value="EXOSOME COMPLEX COMPONENT RRP41"/>
    <property type="match status" value="1"/>
</dbReference>
<dbReference type="AlphaFoldDB" id="A0A170Q975"/>
<keyword evidence="2" id="KW-0698">rRNA processing</keyword>
<dbReference type="InterPro" id="IPR050080">
    <property type="entry name" value="RNase_PH"/>
</dbReference>
<keyword evidence="4" id="KW-0819">tRNA processing</keyword>
<gene>
    <name evidence="9" type="ORF">MGWOODY_Clf2749</name>
</gene>
<organism evidence="9">
    <name type="scientific">hydrothermal vent metagenome</name>
    <dbReference type="NCBI Taxonomy" id="652676"/>
    <lineage>
        <taxon>unclassified sequences</taxon>
        <taxon>metagenomes</taxon>
        <taxon>ecological metagenomes</taxon>
    </lineage>
</organism>
<dbReference type="GO" id="GO:0016075">
    <property type="term" value="P:rRNA catabolic process"/>
    <property type="evidence" value="ECO:0007669"/>
    <property type="project" value="TreeGrafter"/>
</dbReference>
<keyword evidence="9" id="KW-0808">Transferase</keyword>
<dbReference type="InterPro" id="IPR027408">
    <property type="entry name" value="PNPase/RNase_PH_dom_sf"/>
</dbReference>
<feature type="domain" description="Exoribonuclease phosphorolytic" evidence="8">
    <location>
        <begin position="161"/>
        <end position="227"/>
    </location>
</feature>
<evidence type="ECO:0000259" key="7">
    <source>
        <dbReference type="Pfam" id="PF01138"/>
    </source>
</evidence>
<accession>A0A170Q975</accession>
<dbReference type="InterPro" id="IPR002381">
    <property type="entry name" value="RNase_PH_bac-type"/>
</dbReference>
<dbReference type="InterPro" id="IPR036345">
    <property type="entry name" value="ExoRNase_PH_dom2_sf"/>
</dbReference>
<dbReference type="GO" id="GO:0009022">
    <property type="term" value="F:tRNA nucleotidyltransferase activity"/>
    <property type="evidence" value="ECO:0007669"/>
    <property type="project" value="UniProtKB-EC"/>
</dbReference>
<dbReference type="GO" id="GO:0006364">
    <property type="term" value="P:rRNA processing"/>
    <property type="evidence" value="ECO:0007669"/>
    <property type="project" value="UniProtKB-KW"/>
</dbReference>
<sequence length="244" mass="26696">MAEYSRPDGRAWDENRPITITPGYQKYAEGSALIEMGTTKVLCAASLEERVPGFLRGQGKGWVTAEYSMLPRATNTRTTRERESGRPSGRSQEIQRLIGRSLRAVTDLDALGERTVQIDCDVIQADGGTRTAAITGAYVALHQALQMLVKNRILTELPLLCPVAAVSVGILNGQLLLDLCYEEDFVADVDFNVVLTAQGGLVELQGAAEALPFPRQQVEEVLSLASRGMEPLFRVQREASQSFQ</sequence>
<dbReference type="GO" id="GO:0008033">
    <property type="term" value="P:tRNA processing"/>
    <property type="evidence" value="ECO:0007669"/>
    <property type="project" value="UniProtKB-KW"/>
</dbReference>
<dbReference type="HAMAP" id="MF_00564">
    <property type="entry name" value="RNase_PH"/>
    <property type="match status" value="1"/>
</dbReference>
<dbReference type="GO" id="GO:0000049">
    <property type="term" value="F:tRNA binding"/>
    <property type="evidence" value="ECO:0007669"/>
    <property type="project" value="UniProtKB-KW"/>
</dbReference>
<dbReference type="Gene3D" id="3.30.230.70">
    <property type="entry name" value="GHMP Kinase, N-terminal domain"/>
    <property type="match status" value="1"/>
</dbReference>
<dbReference type="SUPFAM" id="SSF55666">
    <property type="entry name" value="Ribonuclease PH domain 2-like"/>
    <property type="match status" value="1"/>
</dbReference>
<keyword evidence="3" id="KW-0820">tRNA-binding</keyword>
<dbReference type="NCBIfam" id="TIGR01966">
    <property type="entry name" value="RNasePH"/>
    <property type="match status" value="1"/>
</dbReference>
<evidence type="ECO:0000313" key="9">
    <source>
        <dbReference type="EMBL" id="CUV01307.1"/>
    </source>
</evidence>
<reference evidence="9" key="1">
    <citation type="submission" date="2015-10" db="EMBL/GenBank/DDBJ databases">
        <authorList>
            <person name="Gilbert D.G."/>
        </authorList>
    </citation>
    <scope>NUCLEOTIDE SEQUENCE</scope>
</reference>
<evidence type="ECO:0000256" key="1">
    <source>
        <dbReference type="ARBA" id="ARBA00006678"/>
    </source>
</evidence>
<dbReference type="SUPFAM" id="SSF54211">
    <property type="entry name" value="Ribosomal protein S5 domain 2-like"/>
    <property type="match status" value="1"/>
</dbReference>
<dbReference type="Pfam" id="PF01138">
    <property type="entry name" value="RNase_PH"/>
    <property type="match status" value="1"/>
</dbReference>
<proteinExistence type="inferred from homology"/>
<evidence type="ECO:0000256" key="4">
    <source>
        <dbReference type="ARBA" id="ARBA00022694"/>
    </source>
</evidence>
<dbReference type="Pfam" id="PF03725">
    <property type="entry name" value="RNase_PH_C"/>
    <property type="match status" value="1"/>
</dbReference>
<dbReference type="PANTHER" id="PTHR11953">
    <property type="entry name" value="EXOSOME COMPLEX COMPONENT"/>
    <property type="match status" value="1"/>
</dbReference>
<evidence type="ECO:0000256" key="3">
    <source>
        <dbReference type="ARBA" id="ARBA00022555"/>
    </source>
</evidence>
<dbReference type="PROSITE" id="PS01277">
    <property type="entry name" value="RIBONUCLEASE_PH"/>
    <property type="match status" value="1"/>
</dbReference>
<dbReference type="InterPro" id="IPR015847">
    <property type="entry name" value="ExoRNase_PH_dom2"/>
</dbReference>
<protein>
    <submittedName>
        <fullName evidence="9">Ribonuclease PH</fullName>
        <ecNumber evidence="9">2.7.7.56</ecNumber>
    </submittedName>
</protein>